<name>A0A4P7BC81_9BURK</name>
<dbReference type="EMBL" id="BMWW01000005">
    <property type="protein sequence ID" value="GGY95190.1"/>
    <property type="molecule type" value="Genomic_DNA"/>
</dbReference>
<dbReference type="PANTHER" id="PTHR43201">
    <property type="entry name" value="ACYL-COA SYNTHETASE"/>
    <property type="match status" value="1"/>
</dbReference>
<evidence type="ECO:0000313" key="6">
    <source>
        <dbReference type="EMBL" id="QBQ35770.1"/>
    </source>
</evidence>
<accession>A0A4P7BC81</accession>
<dbReference type="GO" id="GO:0006631">
    <property type="term" value="P:fatty acid metabolic process"/>
    <property type="evidence" value="ECO:0007669"/>
    <property type="project" value="TreeGrafter"/>
</dbReference>
<evidence type="ECO:0000313" key="8">
    <source>
        <dbReference type="Proteomes" id="UP000619512"/>
    </source>
</evidence>
<evidence type="ECO:0000256" key="1">
    <source>
        <dbReference type="ARBA" id="ARBA00006432"/>
    </source>
</evidence>
<dbReference type="InterPro" id="IPR042099">
    <property type="entry name" value="ANL_N_sf"/>
</dbReference>
<gene>
    <name evidence="6" type="ORF">E1742_06060</name>
    <name evidence="5" type="ORF">GCM10007388_30700</name>
</gene>
<dbReference type="InterPro" id="IPR020845">
    <property type="entry name" value="AMP-binding_CS"/>
</dbReference>
<dbReference type="InterPro" id="IPR045851">
    <property type="entry name" value="AMP-bd_C_sf"/>
</dbReference>
<dbReference type="Proteomes" id="UP000294359">
    <property type="component" value="Chromosome"/>
</dbReference>
<dbReference type="Pfam" id="PF13193">
    <property type="entry name" value="AMP-binding_C"/>
    <property type="match status" value="1"/>
</dbReference>
<evidence type="ECO:0000313" key="7">
    <source>
        <dbReference type="Proteomes" id="UP000294359"/>
    </source>
</evidence>
<dbReference type="RefSeq" id="WP_134384007.1">
    <property type="nucleotide sequence ID" value="NZ_BMWW01000005.1"/>
</dbReference>
<keyword evidence="7" id="KW-1185">Reference proteome</keyword>
<protein>
    <submittedName>
        <fullName evidence="5">AMP-binding protein</fullName>
    </submittedName>
    <submittedName>
        <fullName evidence="6">Long-chain fatty acid--CoA ligase</fullName>
    </submittedName>
</protein>
<dbReference type="PROSITE" id="PS00455">
    <property type="entry name" value="AMP_BINDING"/>
    <property type="match status" value="1"/>
</dbReference>
<organism evidence="5 8">
    <name type="scientific">Pseudoduganella plicata</name>
    <dbReference type="NCBI Taxonomy" id="321984"/>
    <lineage>
        <taxon>Bacteria</taxon>
        <taxon>Pseudomonadati</taxon>
        <taxon>Pseudomonadota</taxon>
        <taxon>Betaproteobacteria</taxon>
        <taxon>Burkholderiales</taxon>
        <taxon>Oxalobacteraceae</taxon>
        <taxon>Telluria group</taxon>
        <taxon>Pseudoduganella</taxon>
    </lineage>
</organism>
<evidence type="ECO:0000259" key="4">
    <source>
        <dbReference type="Pfam" id="PF13193"/>
    </source>
</evidence>
<keyword evidence="2 6" id="KW-0436">Ligase</keyword>
<proteinExistence type="inferred from homology"/>
<dbReference type="OrthoDB" id="9766486at2"/>
<dbReference type="Gene3D" id="3.40.50.12780">
    <property type="entry name" value="N-terminal domain of ligase-like"/>
    <property type="match status" value="1"/>
</dbReference>
<feature type="domain" description="AMP-binding enzyme C-terminal" evidence="4">
    <location>
        <begin position="423"/>
        <end position="502"/>
    </location>
</feature>
<dbReference type="Gene3D" id="3.30.300.30">
    <property type="match status" value="1"/>
</dbReference>
<sequence>MADVDLAALPSRLAYAIAAQARRAPASPALREPDRGDIGYGDLWHAIESVAGQLRALGVRPGDRVMAVGENCANLVALIFATGLCDAWIVNVNARLSAREIASIREHSGARRVFYTADISPDARAHGERDGAVPAQAPFGQWLVGAVNDDCAPEPVHADGALQPAALIYTTGTTGQPKGVLLSHRTLLYVATVSGRLRGLVPTDRAYGVLPIAHVYGLASVMLGTLNAGACLVLAPRFSAPALLRALREERLTILQGVPAMYARVLEQLGPDASPLPNSLRFAYAGGSPLTPGLKAAVERLLGVALHNGYGMTESGPTICQTDLAAPRNDTSVGHPIPGVAVRVVDAAGADVPVGEPGEIRVRGPNVMLGYYRDPALTAATMHPGGWLNTGDMGRLGPDGALFIVGRTKELIIRSGFNVYPLEVETVLNAHPAVTQSAVVGRTCGDGNEEVIAFVEAAPRHAADPAALVAELTTYLGGALAPYKCPAHIVVLPALPAAATGKILKGRLRDLAMQPL</sequence>
<evidence type="ECO:0000256" key="2">
    <source>
        <dbReference type="ARBA" id="ARBA00022598"/>
    </source>
</evidence>
<reference evidence="6 7" key="2">
    <citation type="submission" date="2019-03" db="EMBL/GenBank/DDBJ databases">
        <title>Draft Genome Sequences of Six Type Strains of the Genus Massilia.</title>
        <authorList>
            <person name="Miess H."/>
            <person name="Frediansyhah A."/>
            <person name="Gross H."/>
        </authorList>
    </citation>
    <scope>NUCLEOTIDE SEQUENCE [LARGE SCALE GENOMIC DNA]</scope>
    <source>
        <strain evidence="6 7">DSM 17505</strain>
    </source>
</reference>
<feature type="domain" description="AMP-dependent synthetase/ligase" evidence="3">
    <location>
        <begin position="18"/>
        <end position="372"/>
    </location>
</feature>
<dbReference type="InterPro" id="IPR000873">
    <property type="entry name" value="AMP-dep_synth/lig_dom"/>
</dbReference>
<dbReference type="PANTHER" id="PTHR43201:SF5">
    <property type="entry name" value="MEDIUM-CHAIN ACYL-COA LIGASE ACSF2, MITOCHONDRIAL"/>
    <property type="match status" value="1"/>
</dbReference>
<dbReference type="InterPro" id="IPR025110">
    <property type="entry name" value="AMP-bd_C"/>
</dbReference>
<dbReference type="AlphaFoldDB" id="A0A4P7BC81"/>
<dbReference type="GO" id="GO:0031956">
    <property type="term" value="F:medium-chain fatty acid-CoA ligase activity"/>
    <property type="evidence" value="ECO:0007669"/>
    <property type="project" value="TreeGrafter"/>
</dbReference>
<dbReference type="Pfam" id="PF00501">
    <property type="entry name" value="AMP-binding"/>
    <property type="match status" value="1"/>
</dbReference>
<reference evidence="5" key="1">
    <citation type="journal article" date="2014" name="Int. J. Syst. Evol. Microbiol.">
        <title>Complete genome sequence of Corynebacterium casei LMG S-19264T (=DSM 44701T), isolated from a smear-ripened cheese.</title>
        <authorList>
            <consortium name="US DOE Joint Genome Institute (JGI-PGF)"/>
            <person name="Walter F."/>
            <person name="Albersmeier A."/>
            <person name="Kalinowski J."/>
            <person name="Ruckert C."/>
        </authorList>
    </citation>
    <scope>NUCLEOTIDE SEQUENCE</scope>
    <source>
        <strain evidence="5">KCTC 12344</strain>
    </source>
</reference>
<dbReference type="SUPFAM" id="SSF56801">
    <property type="entry name" value="Acetyl-CoA synthetase-like"/>
    <property type="match status" value="1"/>
</dbReference>
<dbReference type="EMBL" id="CP038026">
    <property type="protein sequence ID" value="QBQ35770.1"/>
    <property type="molecule type" value="Genomic_DNA"/>
</dbReference>
<reference evidence="5" key="3">
    <citation type="submission" date="2022-12" db="EMBL/GenBank/DDBJ databases">
        <authorList>
            <person name="Sun Q."/>
            <person name="Kim S."/>
        </authorList>
    </citation>
    <scope>NUCLEOTIDE SEQUENCE</scope>
    <source>
        <strain evidence="5">KCTC 12344</strain>
    </source>
</reference>
<dbReference type="Proteomes" id="UP000619512">
    <property type="component" value="Unassembled WGS sequence"/>
</dbReference>
<evidence type="ECO:0000259" key="3">
    <source>
        <dbReference type="Pfam" id="PF00501"/>
    </source>
</evidence>
<comment type="similarity">
    <text evidence="1">Belongs to the ATP-dependent AMP-binding enzyme family.</text>
</comment>
<evidence type="ECO:0000313" key="5">
    <source>
        <dbReference type="EMBL" id="GGY95190.1"/>
    </source>
</evidence>